<keyword evidence="2" id="KW-1185">Reference proteome</keyword>
<dbReference type="HOGENOM" id="CLU_902711_0_0_9"/>
<dbReference type="EMBL" id="CP002987">
    <property type="protein sequence ID" value="AFA48874.1"/>
    <property type="molecule type" value="Genomic_DNA"/>
</dbReference>
<dbReference type="InterPro" id="IPR016181">
    <property type="entry name" value="Acyl_CoA_acyltransferase"/>
</dbReference>
<reference evidence="2" key="1">
    <citation type="submission" date="2011-07" db="EMBL/GenBank/DDBJ databases">
        <title>Complete genome sequence of Acetobacterium woodii.</title>
        <authorList>
            <person name="Poehlein A."/>
            <person name="Schmidt S."/>
            <person name="Kaster A.-K."/>
            <person name="Goenrich M."/>
            <person name="Vollmers J."/>
            <person name="Thuermer A."/>
            <person name="Gottschalk G."/>
            <person name="Thauer R.K."/>
            <person name="Daniel R."/>
            <person name="Mueller V."/>
        </authorList>
    </citation>
    <scope>NUCLEOTIDE SEQUENCE [LARGE SCALE GENOMIC DNA]</scope>
    <source>
        <strain evidence="2">ATCC 29683 / DSM 1030 / JCM 2381 / KCTC 1655 / WB1</strain>
    </source>
</reference>
<dbReference type="eggNOG" id="COG5653">
    <property type="taxonomic scope" value="Bacteria"/>
</dbReference>
<gene>
    <name evidence="1" type="ordered locus">Awo_c20980</name>
</gene>
<dbReference type="Proteomes" id="UP000007177">
    <property type="component" value="Chromosome"/>
</dbReference>
<dbReference type="AlphaFoldDB" id="H6LBB9"/>
<dbReference type="Gene3D" id="3.40.630.30">
    <property type="match status" value="1"/>
</dbReference>
<evidence type="ECO:0000313" key="1">
    <source>
        <dbReference type="EMBL" id="AFA48874.1"/>
    </source>
</evidence>
<dbReference type="OrthoDB" id="9786422at2"/>
<dbReference type="SUPFAM" id="SSF55729">
    <property type="entry name" value="Acyl-CoA N-acyltransferases (Nat)"/>
    <property type="match status" value="1"/>
</dbReference>
<organism evidence="1 2">
    <name type="scientific">Acetobacterium woodii (strain ATCC 29683 / DSM 1030 / JCM 2381 / KCTC 1655 / WB1)</name>
    <dbReference type="NCBI Taxonomy" id="931626"/>
    <lineage>
        <taxon>Bacteria</taxon>
        <taxon>Bacillati</taxon>
        <taxon>Bacillota</taxon>
        <taxon>Clostridia</taxon>
        <taxon>Eubacteriales</taxon>
        <taxon>Eubacteriaceae</taxon>
        <taxon>Acetobacterium</taxon>
    </lineage>
</organism>
<sequence>MIETIFFDIEKKKISDNINNVFEINDFIKPIFYDTAEFQLYHKKFAEKVYQIVFVKENKCLGYCYVGIKEKIIKAPYSAPFAMMYLSEKYRVIDVCELIESFKICLSLFHCNKIEITLPPEIYSEELINTEFAAFSSKGFKVKEICINNYFNLTKFINKEDYLSNLGKMARRNNKVAVKNNLEFAEISIKDYKLAYEVIKFNHEEQGYPVKISEEQMEDLINMNALTCRCFGIRKDNMLIAAAIIFDVTDEISQIIYWGDILAYRKMSPMTLLATEIINYYKKLKKKYIDIGPSSENGIINTGLADFKKNIGADNDVKITFQFES</sequence>
<proteinExistence type="predicted"/>
<dbReference type="STRING" id="931626.Awo_c20980"/>
<dbReference type="KEGG" id="awo:Awo_c20980"/>
<name>H6LBB9_ACEWD</name>
<evidence type="ECO:0000313" key="2">
    <source>
        <dbReference type="Proteomes" id="UP000007177"/>
    </source>
</evidence>
<protein>
    <recommendedName>
        <fullName evidence="3">BioF2-like acetyltransferase domain-containing protein</fullName>
    </recommendedName>
</protein>
<accession>H6LBB9</accession>
<evidence type="ECO:0008006" key="3">
    <source>
        <dbReference type="Google" id="ProtNLM"/>
    </source>
</evidence>
<dbReference type="RefSeq" id="WP_014356474.1">
    <property type="nucleotide sequence ID" value="NC_016894.1"/>
</dbReference>
<reference evidence="1 2" key="2">
    <citation type="journal article" date="2012" name="PLoS ONE">
        <title>An ancient pathway combining carbon dioxide fixation with the generation and utilization of a sodium ion gradient for ATP synthesis.</title>
        <authorList>
            <person name="Poehlein A."/>
            <person name="Schmidt S."/>
            <person name="Kaster A.K."/>
            <person name="Goenrich M."/>
            <person name="Vollmers J."/>
            <person name="Thurmer A."/>
            <person name="Bertsch J."/>
            <person name="Schuchmann K."/>
            <person name="Voigt B."/>
            <person name="Hecker M."/>
            <person name="Daniel R."/>
            <person name="Thauer R.K."/>
            <person name="Gottschalk G."/>
            <person name="Muller V."/>
        </authorList>
    </citation>
    <scope>NUCLEOTIDE SEQUENCE [LARGE SCALE GENOMIC DNA]</scope>
    <source>
        <strain evidence="2">ATCC 29683 / DSM 1030 / JCM 2381 / KCTC 1655 / WB1</strain>
    </source>
</reference>